<keyword evidence="2" id="KW-1185">Reference proteome</keyword>
<sequence length="160" mass="18517">MVHRATDLETLFRDTFFERHHTVLEGGFEEPVYLAGEPARIRYTRDYFRSALHEVAHWCVAGPRRRRLDDYGYWYAPDGRDAAAQAEFLRVEVRPQALEALFCAACNHPFRVSLDNLDGDPGDEARFAADVQALAERLHRDGPPPRARLWLDALTRFYKV</sequence>
<protein>
    <recommendedName>
        <fullName evidence="3">ATPase</fullName>
    </recommendedName>
</protein>
<evidence type="ECO:0008006" key="3">
    <source>
        <dbReference type="Google" id="ProtNLM"/>
    </source>
</evidence>
<accession>A0ABS0AK52</accession>
<comment type="caution">
    <text evidence="1">The sequence shown here is derived from an EMBL/GenBank/DDBJ whole genome shotgun (WGS) entry which is preliminary data.</text>
</comment>
<gene>
    <name evidence="1" type="ORF">ISO4_03060</name>
</gene>
<reference evidence="1 2" key="1">
    <citation type="submission" date="2012-09" db="EMBL/GenBank/DDBJ databases">
        <title>Genome Sequence of alkane-degrading Bacterium Alcanivorax venustensis ISO4.</title>
        <authorList>
            <person name="Lai Q."/>
            <person name="Shao Z."/>
        </authorList>
    </citation>
    <scope>NUCLEOTIDE SEQUENCE [LARGE SCALE GENOMIC DNA]</scope>
    <source>
        <strain evidence="1 2">ISO4</strain>
    </source>
</reference>
<dbReference type="Pfam" id="PF04315">
    <property type="entry name" value="EpmC"/>
    <property type="match status" value="1"/>
</dbReference>
<organism evidence="1 2">
    <name type="scientific">Alloalcanivorax venustensis ISO4</name>
    <dbReference type="NCBI Taxonomy" id="1177184"/>
    <lineage>
        <taxon>Bacteria</taxon>
        <taxon>Pseudomonadati</taxon>
        <taxon>Pseudomonadota</taxon>
        <taxon>Gammaproteobacteria</taxon>
        <taxon>Oceanospirillales</taxon>
        <taxon>Alcanivoracaceae</taxon>
        <taxon>Alloalcanivorax</taxon>
    </lineage>
</organism>
<dbReference type="InterPro" id="IPR007411">
    <property type="entry name" value="EpmC"/>
</dbReference>
<dbReference type="Proteomes" id="UP000644441">
    <property type="component" value="Unassembled WGS sequence"/>
</dbReference>
<dbReference type="EMBL" id="ARXR01000045">
    <property type="protein sequence ID" value="MBF5054458.1"/>
    <property type="molecule type" value="Genomic_DNA"/>
</dbReference>
<proteinExistence type="predicted"/>
<name>A0ABS0AK52_9GAMM</name>
<evidence type="ECO:0000313" key="1">
    <source>
        <dbReference type="EMBL" id="MBF5054458.1"/>
    </source>
</evidence>
<evidence type="ECO:0000313" key="2">
    <source>
        <dbReference type="Proteomes" id="UP000644441"/>
    </source>
</evidence>